<dbReference type="RefSeq" id="WP_345206156.1">
    <property type="nucleotide sequence ID" value="NZ_BAABHX010000005.1"/>
</dbReference>
<evidence type="ECO:0000313" key="2">
    <source>
        <dbReference type="Proteomes" id="UP001500353"/>
    </source>
</evidence>
<organism evidence="1 2">
    <name type="scientific">Chryseobacterium ginsengisoli</name>
    <dbReference type="NCBI Taxonomy" id="363853"/>
    <lineage>
        <taxon>Bacteria</taxon>
        <taxon>Pseudomonadati</taxon>
        <taxon>Bacteroidota</taxon>
        <taxon>Flavobacteriia</taxon>
        <taxon>Flavobacteriales</taxon>
        <taxon>Weeksellaceae</taxon>
        <taxon>Chryseobacterium group</taxon>
        <taxon>Chryseobacterium</taxon>
    </lineage>
</organism>
<dbReference type="Proteomes" id="UP001500353">
    <property type="component" value="Unassembled WGS sequence"/>
</dbReference>
<gene>
    <name evidence="1" type="ORF">GCM10023210_31520</name>
</gene>
<evidence type="ECO:0000313" key="1">
    <source>
        <dbReference type="EMBL" id="GAA5097014.1"/>
    </source>
</evidence>
<sequence>MKNINIPNPCSENWEMMSPREKGKFCSVCNKCVIDFTQKYPDEIQRIIEEKKDEEVCGRFYNHQLNKVDQSEKLKAQFFKYIPTYFQNNKITLTVFSLILFLTGCSKQQNESCTTTTGMMVSNVETDTVKNKDYIMGEAKIVENDSVAKIYKKDSVTRKSKSSKK</sequence>
<name>A0ABP9MN09_9FLAO</name>
<comment type="caution">
    <text evidence="1">The sequence shown here is derived from an EMBL/GenBank/DDBJ whole genome shotgun (WGS) entry which is preliminary data.</text>
</comment>
<evidence type="ECO:0008006" key="3">
    <source>
        <dbReference type="Google" id="ProtNLM"/>
    </source>
</evidence>
<accession>A0ABP9MN09</accession>
<protein>
    <recommendedName>
        <fullName evidence="3">Lipoprotein</fullName>
    </recommendedName>
</protein>
<dbReference type="EMBL" id="BAABHX010000005">
    <property type="protein sequence ID" value="GAA5097014.1"/>
    <property type="molecule type" value="Genomic_DNA"/>
</dbReference>
<keyword evidence="2" id="KW-1185">Reference proteome</keyword>
<reference evidence="2" key="1">
    <citation type="journal article" date="2019" name="Int. J. Syst. Evol. Microbiol.">
        <title>The Global Catalogue of Microorganisms (GCM) 10K type strain sequencing project: providing services to taxonomists for standard genome sequencing and annotation.</title>
        <authorList>
            <consortium name="The Broad Institute Genomics Platform"/>
            <consortium name="The Broad Institute Genome Sequencing Center for Infectious Disease"/>
            <person name="Wu L."/>
            <person name="Ma J."/>
        </authorList>
    </citation>
    <scope>NUCLEOTIDE SEQUENCE [LARGE SCALE GENOMIC DNA]</scope>
    <source>
        <strain evidence="2">JCM 18019</strain>
    </source>
</reference>
<proteinExistence type="predicted"/>